<organism evidence="2 3">
    <name type="scientific">Rhodopirellula baltica (strain DSM 10527 / NCIMB 13988 / SH1)</name>
    <dbReference type="NCBI Taxonomy" id="243090"/>
    <lineage>
        <taxon>Bacteria</taxon>
        <taxon>Pseudomonadati</taxon>
        <taxon>Planctomycetota</taxon>
        <taxon>Planctomycetia</taxon>
        <taxon>Pirellulales</taxon>
        <taxon>Pirellulaceae</taxon>
        <taxon>Rhodopirellula</taxon>
    </lineage>
</organism>
<gene>
    <name evidence="2" type="ordered locus">RB8119</name>
</gene>
<sequence length="142" mass="15659">MMMRLVNDGWKACQKTSERSCPCWADAQVPYDGIPIPSKWKPKASARLSNVHDGPIRGDLLFFAKDSGLPPRAMEDGPIRGDADESRHSTRTFCVTIRTCIPISTIHNWLGIADHRTRGGRSSANVNKPSFAGLDDRPKNGV</sequence>
<dbReference type="HOGENOM" id="CLU_1814301_0_0_0"/>
<feature type="region of interest" description="Disordered" evidence="1">
    <location>
        <begin position="118"/>
        <end position="142"/>
    </location>
</feature>
<evidence type="ECO:0000313" key="2">
    <source>
        <dbReference type="EMBL" id="CAD78478.1"/>
    </source>
</evidence>
<dbReference type="STRING" id="243090.RB8119"/>
<evidence type="ECO:0000313" key="3">
    <source>
        <dbReference type="Proteomes" id="UP000001025"/>
    </source>
</evidence>
<reference evidence="2 3" key="1">
    <citation type="journal article" date="2003" name="Proc. Natl. Acad. Sci. U.S.A.">
        <title>Complete genome sequence of the marine planctomycete Pirellula sp. strain 1.</title>
        <authorList>
            <person name="Gloeckner F.O."/>
            <person name="Kube M."/>
            <person name="Bauer M."/>
            <person name="Teeling H."/>
            <person name="Lombardot T."/>
            <person name="Ludwig W."/>
            <person name="Gade D."/>
            <person name="Beck A."/>
            <person name="Borzym K."/>
            <person name="Heitmann K."/>
            <person name="Rabus R."/>
            <person name="Schlesner H."/>
            <person name="Amann R."/>
            <person name="Reinhardt R."/>
        </authorList>
    </citation>
    <scope>NUCLEOTIDE SEQUENCE [LARGE SCALE GENOMIC DNA]</scope>
    <source>
        <strain evidence="3">DSM 10527 / NCIMB 13988 / SH1</strain>
    </source>
</reference>
<dbReference type="Proteomes" id="UP000001025">
    <property type="component" value="Chromosome"/>
</dbReference>
<protein>
    <submittedName>
        <fullName evidence="2">Uncharacterized protein</fullName>
    </submittedName>
</protein>
<name>Q7UG51_RHOBA</name>
<dbReference type="AlphaFoldDB" id="Q7UG51"/>
<dbReference type="KEGG" id="rba:RB8119"/>
<dbReference type="EMBL" id="BX294147">
    <property type="protein sequence ID" value="CAD78478.1"/>
    <property type="molecule type" value="Genomic_DNA"/>
</dbReference>
<keyword evidence="3" id="KW-1185">Reference proteome</keyword>
<evidence type="ECO:0000256" key="1">
    <source>
        <dbReference type="SAM" id="MobiDB-lite"/>
    </source>
</evidence>
<dbReference type="EnsemblBacteria" id="CAD78478">
    <property type="protein sequence ID" value="CAD78478"/>
    <property type="gene ID" value="RB8119"/>
</dbReference>
<proteinExistence type="predicted"/>
<accession>Q7UG51</accession>
<dbReference type="InParanoid" id="Q7UG51"/>